<proteinExistence type="predicted"/>
<evidence type="ECO:0000313" key="1">
    <source>
        <dbReference type="EMBL" id="KAJ1200999.1"/>
    </source>
</evidence>
<dbReference type="AlphaFoldDB" id="A0AAV7VK05"/>
<keyword evidence="2" id="KW-1185">Reference proteome</keyword>
<gene>
    <name evidence="1" type="ORF">NDU88_004816</name>
</gene>
<organism evidence="1 2">
    <name type="scientific">Pleurodeles waltl</name>
    <name type="common">Iberian ribbed newt</name>
    <dbReference type="NCBI Taxonomy" id="8319"/>
    <lineage>
        <taxon>Eukaryota</taxon>
        <taxon>Metazoa</taxon>
        <taxon>Chordata</taxon>
        <taxon>Craniata</taxon>
        <taxon>Vertebrata</taxon>
        <taxon>Euteleostomi</taxon>
        <taxon>Amphibia</taxon>
        <taxon>Batrachia</taxon>
        <taxon>Caudata</taxon>
        <taxon>Salamandroidea</taxon>
        <taxon>Salamandridae</taxon>
        <taxon>Pleurodelinae</taxon>
        <taxon>Pleurodeles</taxon>
    </lineage>
</organism>
<evidence type="ECO:0000313" key="2">
    <source>
        <dbReference type="Proteomes" id="UP001066276"/>
    </source>
</evidence>
<dbReference type="EMBL" id="JANPWB010000003">
    <property type="protein sequence ID" value="KAJ1200999.1"/>
    <property type="molecule type" value="Genomic_DNA"/>
</dbReference>
<dbReference type="Proteomes" id="UP001066276">
    <property type="component" value="Chromosome 2_1"/>
</dbReference>
<comment type="caution">
    <text evidence="1">The sequence shown here is derived from an EMBL/GenBank/DDBJ whole genome shotgun (WGS) entry which is preliminary data.</text>
</comment>
<reference evidence="1" key="1">
    <citation type="journal article" date="2022" name="bioRxiv">
        <title>Sequencing and chromosome-scale assembly of the giantPleurodeles waltlgenome.</title>
        <authorList>
            <person name="Brown T."/>
            <person name="Elewa A."/>
            <person name="Iarovenko S."/>
            <person name="Subramanian E."/>
            <person name="Araus A.J."/>
            <person name="Petzold A."/>
            <person name="Susuki M."/>
            <person name="Suzuki K.-i.T."/>
            <person name="Hayashi T."/>
            <person name="Toyoda A."/>
            <person name="Oliveira C."/>
            <person name="Osipova E."/>
            <person name="Leigh N.D."/>
            <person name="Simon A."/>
            <person name="Yun M.H."/>
        </authorList>
    </citation>
    <scope>NUCLEOTIDE SEQUENCE</scope>
    <source>
        <strain evidence="1">20211129_DDA</strain>
        <tissue evidence="1">Liver</tissue>
    </source>
</reference>
<sequence length="122" mass="13251">MNAAPLGVALEVTKWQPVARGPTAPLNPLLAEAVIELHGGGLSQGKEAQRHGYEALDQSSTVFTSPDAQWLELSMGKTARCAWNWWILSMLFSSALEGRFPVGNSLYRARTTMEPLSARLAV</sequence>
<protein>
    <submittedName>
        <fullName evidence="1">Uncharacterized protein</fullName>
    </submittedName>
</protein>
<name>A0AAV7VK05_PLEWA</name>
<accession>A0AAV7VK05</accession>